<keyword evidence="4" id="KW-1003">Cell membrane</keyword>
<evidence type="ECO:0000256" key="14">
    <source>
        <dbReference type="ARBA" id="ARBA00023288"/>
    </source>
</evidence>
<evidence type="ECO:0000259" key="20">
    <source>
        <dbReference type="Pfam" id="PF01433"/>
    </source>
</evidence>
<evidence type="ECO:0000256" key="7">
    <source>
        <dbReference type="ARBA" id="ARBA00022723"/>
    </source>
</evidence>
<evidence type="ECO:0000256" key="16">
    <source>
        <dbReference type="PIRSR" id="PIRSR634016-3"/>
    </source>
</evidence>
<evidence type="ECO:0000256" key="3">
    <source>
        <dbReference type="ARBA" id="ARBA00022438"/>
    </source>
</evidence>
<dbReference type="FunFam" id="2.60.40.1730:FF:000013">
    <property type="entry name" value="Aminopeptidase"/>
    <property type="match status" value="1"/>
</dbReference>
<evidence type="ECO:0000256" key="15">
    <source>
        <dbReference type="PIRSR" id="PIRSR634016-1"/>
    </source>
</evidence>
<feature type="domain" description="ERAP1-like C-terminal" evidence="21">
    <location>
        <begin position="591"/>
        <end position="646"/>
    </location>
</feature>
<comment type="caution">
    <text evidence="23">The sequence shown here is derived from an EMBL/GenBank/DDBJ whole genome shotgun (WGS) entry which is preliminary data.</text>
</comment>
<feature type="site" description="Transition state stabilizer" evidence="17">
    <location>
        <position position="443"/>
    </location>
</feature>
<feature type="binding site" evidence="16">
    <location>
        <position position="356"/>
    </location>
    <ligand>
        <name>Zn(2+)</name>
        <dbReference type="ChEBI" id="CHEBI:29105"/>
        <note>catalytic</note>
    </ligand>
</feature>
<keyword evidence="8 19" id="KW-0732">Signal</keyword>
<dbReference type="EMBL" id="CAJOBZ010000099">
    <property type="protein sequence ID" value="CAF4959387.1"/>
    <property type="molecule type" value="Genomic_DNA"/>
</dbReference>
<dbReference type="Gene3D" id="1.10.390.10">
    <property type="entry name" value="Neutral Protease Domain 2"/>
    <property type="match status" value="1"/>
</dbReference>
<dbReference type="InterPro" id="IPR045357">
    <property type="entry name" value="Aminopeptidase_N-like_N"/>
</dbReference>
<keyword evidence="14" id="KW-0449">Lipoprotein</keyword>
<dbReference type="Pfam" id="PF01433">
    <property type="entry name" value="Peptidase_M1"/>
    <property type="match status" value="1"/>
</dbReference>
<dbReference type="FunFam" id="1.10.390.10:FF:000013">
    <property type="entry name" value="Aminopeptidase N"/>
    <property type="match status" value="1"/>
</dbReference>
<sequence>MAPHWYCLFLGVVLTQGLFALSPIPVPEEEWIEFSRMLRDPQYRLPRTSIPQKYQVTLTPYLDITSTPNVTPFTFDGEVTIDLTVLTATNEIVLHCNDLTIHELTLTTATGIAVALENNIFTCEMPYSFLRVRATSQLTPNTQYTLKSRFSGNLQTNMRGFYRSWYKDSNGQKRWLGSTQFQPGHARQAFPCYDEPSFKALFDITIIRDSTLQPTVSNMPIKATEIGTGRVSETFYTTPKTSTYLLGFIVSDFEIVATNNNATHPFHIYARTTASKTGDFALDMGIKLLDIMTDYTNIPYYEMAPNIDMKQAAIPDFSAGAMENWGMLTYREAFLLYDEDNSNHWYKQRIANVIGHEVAHQWFGNLVTCSWWDNLWLNEAFGRFYQYYLAEMGAPEMGFNTRFIVEQLRVSMLSDSVDSAHALTNPDVNDPASVSAHFSTITYARGASMLRMTQYLLGDGTFVKGLRKFLDARKFDVADPSHLFSALDEAAREDGALANYNGVTIKSYFRTWSERAGHPLLTVTVNQTSGQVRINQARWERDTGMSQYSQIWQIPITWTRANVSDFDDLKPSLIITEAAASFNRGTSGPEWILLNKQQTSFYRVNYDHNNWVLLTRALRSNSRTAIHEFNRAQLVDDLFNGARSGIQIYPNMRPWVYCNGLRQGTAEDFTFFWNKYLDEQLATEVVVMLTAAGCTKDTAGLETFLSAIINADEIIRPQDVSTALSSAVTSNEENTMKVLNWLNRNIAQVNSRLGSASTFVSNIGGRLRNEAQITEFQNWLDGNREVLGAAYTTGVNSIATTRRNMAWSANRLSEFTTYFDKGYVEEELDLDEAEEVEEEDPEEDTGGDASAAALSTILLLITVSINMYA</sequence>
<comment type="subcellular location">
    <subcellularLocation>
        <location evidence="1">Cell membrane</location>
        <topology evidence="1">Lipid-anchor</topology>
        <topology evidence="1">GPI-anchor</topology>
    </subcellularLocation>
</comment>
<dbReference type="InterPro" id="IPR001930">
    <property type="entry name" value="Peptidase_M1"/>
</dbReference>
<keyword evidence="5" id="KW-0336">GPI-anchor</keyword>
<keyword evidence="10 16" id="KW-0862">Zinc</keyword>
<feature type="chain" id="PRO_5032769388" description="Aminopeptidase" evidence="19">
    <location>
        <begin position="21"/>
        <end position="869"/>
    </location>
</feature>
<feature type="active site" description="Proton acceptor" evidence="15">
    <location>
        <position position="357"/>
    </location>
</feature>
<keyword evidence="3 18" id="KW-0031">Aminopeptidase</keyword>
<reference evidence="23" key="1">
    <citation type="submission" date="2021-02" db="EMBL/GenBank/DDBJ databases">
        <authorList>
            <person name="Steward A R."/>
        </authorList>
    </citation>
    <scope>NUCLEOTIDE SEQUENCE</scope>
</reference>
<dbReference type="PRINTS" id="PR00756">
    <property type="entry name" value="ALADIPTASE"/>
</dbReference>
<feature type="domain" description="Peptidase M1 membrane alanine aminopeptidase" evidence="20">
    <location>
        <begin position="280"/>
        <end position="510"/>
    </location>
</feature>
<dbReference type="Pfam" id="PF17900">
    <property type="entry name" value="Peptidase_M1_N"/>
    <property type="match status" value="1"/>
</dbReference>
<accession>A0A821YTS2</accession>
<dbReference type="PANTHER" id="PTHR11533:SF301">
    <property type="entry name" value="AMINOPEPTIDASE"/>
    <property type="match status" value="1"/>
</dbReference>
<comment type="cofactor">
    <cofactor evidence="16 18">
        <name>Zn(2+)</name>
        <dbReference type="ChEBI" id="CHEBI:29105"/>
    </cofactor>
    <text evidence="16 18">Binds 1 zinc ion per subunit.</text>
</comment>
<keyword evidence="9 18" id="KW-0378">Hydrolase</keyword>
<keyword evidence="11 18" id="KW-0482">Metalloprotease</keyword>
<feature type="domain" description="Aminopeptidase N-like N-terminal" evidence="22">
    <location>
        <begin position="51"/>
        <end position="245"/>
    </location>
</feature>
<dbReference type="GO" id="GO:0070006">
    <property type="term" value="F:metalloaminopeptidase activity"/>
    <property type="evidence" value="ECO:0007669"/>
    <property type="project" value="TreeGrafter"/>
</dbReference>
<keyword evidence="12" id="KW-0472">Membrane</keyword>
<evidence type="ECO:0000259" key="22">
    <source>
        <dbReference type="Pfam" id="PF17900"/>
    </source>
</evidence>
<dbReference type="GO" id="GO:0005615">
    <property type="term" value="C:extracellular space"/>
    <property type="evidence" value="ECO:0007669"/>
    <property type="project" value="TreeGrafter"/>
</dbReference>
<evidence type="ECO:0000256" key="9">
    <source>
        <dbReference type="ARBA" id="ARBA00022801"/>
    </source>
</evidence>
<keyword evidence="6 18" id="KW-0645">Protease</keyword>
<evidence type="ECO:0000313" key="23">
    <source>
        <dbReference type="EMBL" id="CAF4959387.1"/>
    </source>
</evidence>
<feature type="binding site" evidence="16">
    <location>
        <position position="360"/>
    </location>
    <ligand>
        <name>Zn(2+)</name>
        <dbReference type="ChEBI" id="CHEBI:29105"/>
        <note>catalytic</note>
    </ligand>
</feature>
<dbReference type="Pfam" id="PF11838">
    <property type="entry name" value="ERAP1_C"/>
    <property type="match status" value="2"/>
</dbReference>
<evidence type="ECO:0000256" key="11">
    <source>
        <dbReference type="ARBA" id="ARBA00023049"/>
    </source>
</evidence>
<dbReference type="GO" id="GO:0042277">
    <property type="term" value="F:peptide binding"/>
    <property type="evidence" value="ECO:0007669"/>
    <property type="project" value="TreeGrafter"/>
</dbReference>
<keyword evidence="24" id="KW-1185">Reference proteome</keyword>
<evidence type="ECO:0000256" key="17">
    <source>
        <dbReference type="PIRSR" id="PIRSR634016-4"/>
    </source>
</evidence>
<dbReference type="InterPro" id="IPR027268">
    <property type="entry name" value="Peptidase_M4/M1_CTD_sf"/>
</dbReference>
<evidence type="ECO:0000256" key="4">
    <source>
        <dbReference type="ARBA" id="ARBA00022475"/>
    </source>
</evidence>
<comment type="similarity">
    <text evidence="2 18">Belongs to the peptidase M1 family.</text>
</comment>
<proteinExistence type="inferred from homology"/>
<feature type="signal peptide" evidence="19">
    <location>
        <begin position="1"/>
        <end position="20"/>
    </location>
</feature>
<dbReference type="Gene3D" id="1.25.50.20">
    <property type="match status" value="2"/>
</dbReference>
<evidence type="ECO:0000256" key="8">
    <source>
        <dbReference type="ARBA" id="ARBA00022729"/>
    </source>
</evidence>
<feature type="domain" description="ERAP1-like C-terminal" evidence="21">
    <location>
        <begin position="648"/>
        <end position="789"/>
    </location>
</feature>
<evidence type="ECO:0000256" key="19">
    <source>
        <dbReference type="SAM" id="SignalP"/>
    </source>
</evidence>
<dbReference type="OrthoDB" id="10031169at2759"/>
<evidence type="ECO:0000259" key="21">
    <source>
        <dbReference type="Pfam" id="PF11838"/>
    </source>
</evidence>
<evidence type="ECO:0000256" key="18">
    <source>
        <dbReference type="RuleBase" id="RU364040"/>
    </source>
</evidence>
<feature type="binding site" evidence="16">
    <location>
        <position position="379"/>
    </location>
    <ligand>
        <name>Zn(2+)</name>
        <dbReference type="ChEBI" id="CHEBI:29105"/>
        <note>catalytic</note>
    </ligand>
</feature>
<dbReference type="InterPro" id="IPR042097">
    <property type="entry name" value="Aminopeptidase_N-like_N_sf"/>
</dbReference>
<dbReference type="CDD" id="cd09601">
    <property type="entry name" value="M1_APN-Q_like"/>
    <property type="match status" value="1"/>
</dbReference>
<dbReference type="FunFam" id="2.60.40.1910:FF:000008">
    <property type="entry name" value="Aminopeptidase"/>
    <property type="match status" value="1"/>
</dbReference>
<keyword evidence="13" id="KW-0325">Glycoprotein</keyword>
<dbReference type="GO" id="GO:0008270">
    <property type="term" value="F:zinc ion binding"/>
    <property type="evidence" value="ECO:0007669"/>
    <property type="project" value="UniProtKB-UniRule"/>
</dbReference>
<dbReference type="SUPFAM" id="SSF63737">
    <property type="entry name" value="Leukotriene A4 hydrolase N-terminal domain"/>
    <property type="match status" value="1"/>
</dbReference>
<evidence type="ECO:0000256" key="12">
    <source>
        <dbReference type="ARBA" id="ARBA00023136"/>
    </source>
</evidence>
<dbReference type="SUPFAM" id="SSF55486">
    <property type="entry name" value="Metalloproteases ('zincins'), catalytic domain"/>
    <property type="match status" value="1"/>
</dbReference>
<evidence type="ECO:0000256" key="5">
    <source>
        <dbReference type="ARBA" id="ARBA00022622"/>
    </source>
</evidence>
<evidence type="ECO:0000256" key="10">
    <source>
        <dbReference type="ARBA" id="ARBA00022833"/>
    </source>
</evidence>
<evidence type="ECO:0000256" key="2">
    <source>
        <dbReference type="ARBA" id="ARBA00010136"/>
    </source>
</evidence>
<evidence type="ECO:0000256" key="13">
    <source>
        <dbReference type="ARBA" id="ARBA00023180"/>
    </source>
</evidence>
<dbReference type="GO" id="GO:0005737">
    <property type="term" value="C:cytoplasm"/>
    <property type="evidence" value="ECO:0007669"/>
    <property type="project" value="TreeGrafter"/>
</dbReference>
<keyword evidence="7 16" id="KW-0479">Metal-binding</keyword>
<dbReference type="GO" id="GO:0098552">
    <property type="term" value="C:side of membrane"/>
    <property type="evidence" value="ECO:0007669"/>
    <property type="project" value="UniProtKB-KW"/>
</dbReference>
<name>A0A821YTS2_9NEOP</name>
<evidence type="ECO:0000256" key="6">
    <source>
        <dbReference type="ARBA" id="ARBA00022670"/>
    </source>
</evidence>
<protein>
    <recommendedName>
        <fullName evidence="18">Aminopeptidase</fullName>
        <ecNumber evidence="18">3.4.11.-</ecNumber>
    </recommendedName>
</protein>
<evidence type="ECO:0000313" key="24">
    <source>
        <dbReference type="Proteomes" id="UP000663880"/>
    </source>
</evidence>
<gene>
    <name evidence="23" type="ORF">PMACD_LOCUS16599</name>
</gene>
<dbReference type="GO" id="GO:0005886">
    <property type="term" value="C:plasma membrane"/>
    <property type="evidence" value="ECO:0007669"/>
    <property type="project" value="UniProtKB-SubCell"/>
</dbReference>
<dbReference type="Gene3D" id="2.60.40.1730">
    <property type="entry name" value="tricorn interacting facor f3 domain"/>
    <property type="match status" value="1"/>
</dbReference>
<dbReference type="PANTHER" id="PTHR11533">
    <property type="entry name" value="PROTEASE M1 ZINC METALLOPROTEASE"/>
    <property type="match status" value="1"/>
</dbReference>
<dbReference type="Gene3D" id="2.60.40.1910">
    <property type="match status" value="1"/>
</dbReference>
<dbReference type="GO" id="GO:0043171">
    <property type="term" value="P:peptide catabolic process"/>
    <property type="evidence" value="ECO:0007669"/>
    <property type="project" value="TreeGrafter"/>
</dbReference>
<dbReference type="Proteomes" id="UP000663880">
    <property type="component" value="Unassembled WGS sequence"/>
</dbReference>
<dbReference type="InterPro" id="IPR034016">
    <property type="entry name" value="M1_APN-typ"/>
</dbReference>
<dbReference type="InterPro" id="IPR014782">
    <property type="entry name" value="Peptidase_M1_dom"/>
</dbReference>
<dbReference type="InterPro" id="IPR050344">
    <property type="entry name" value="Peptidase_M1_aminopeptidases"/>
</dbReference>
<dbReference type="GO" id="GO:0006508">
    <property type="term" value="P:proteolysis"/>
    <property type="evidence" value="ECO:0007669"/>
    <property type="project" value="UniProtKB-KW"/>
</dbReference>
<dbReference type="InterPro" id="IPR024571">
    <property type="entry name" value="ERAP1-like_C_dom"/>
</dbReference>
<dbReference type="AlphaFoldDB" id="A0A821YTS2"/>
<dbReference type="EC" id="3.4.11.-" evidence="18"/>
<evidence type="ECO:0000256" key="1">
    <source>
        <dbReference type="ARBA" id="ARBA00004609"/>
    </source>
</evidence>
<organism evidence="23 24">
    <name type="scientific">Pieris macdunnoughi</name>
    <dbReference type="NCBI Taxonomy" id="345717"/>
    <lineage>
        <taxon>Eukaryota</taxon>
        <taxon>Metazoa</taxon>
        <taxon>Ecdysozoa</taxon>
        <taxon>Arthropoda</taxon>
        <taxon>Hexapoda</taxon>
        <taxon>Insecta</taxon>
        <taxon>Pterygota</taxon>
        <taxon>Neoptera</taxon>
        <taxon>Endopterygota</taxon>
        <taxon>Lepidoptera</taxon>
        <taxon>Glossata</taxon>
        <taxon>Ditrysia</taxon>
        <taxon>Papilionoidea</taxon>
        <taxon>Pieridae</taxon>
        <taxon>Pierinae</taxon>
        <taxon>Pieris</taxon>
    </lineage>
</organism>